<keyword evidence="3" id="KW-1185">Reference proteome</keyword>
<dbReference type="AlphaFoldDB" id="A0A804QTY2"/>
<dbReference type="Gramene" id="Zm00001eb358330_T001">
    <property type="protein sequence ID" value="Zm00001eb358330_P001"/>
    <property type="gene ID" value="Zm00001eb358330"/>
</dbReference>
<protein>
    <submittedName>
        <fullName evidence="2">Uncharacterized protein</fullName>
    </submittedName>
</protein>
<dbReference type="EnsemblPlants" id="Zm00001eb358330_T001">
    <property type="protein sequence ID" value="Zm00001eb358330_P001"/>
    <property type="gene ID" value="Zm00001eb358330"/>
</dbReference>
<organism evidence="2 3">
    <name type="scientific">Zea mays</name>
    <name type="common">Maize</name>
    <dbReference type="NCBI Taxonomy" id="4577"/>
    <lineage>
        <taxon>Eukaryota</taxon>
        <taxon>Viridiplantae</taxon>
        <taxon>Streptophyta</taxon>
        <taxon>Embryophyta</taxon>
        <taxon>Tracheophyta</taxon>
        <taxon>Spermatophyta</taxon>
        <taxon>Magnoliopsida</taxon>
        <taxon>Liliopsida</taxon>
        <taxon>Poales</taxon>
        <taxon>Poaceae</taxon>
        <taxon>PACMAD clade</taxon>
        <taxon>Panicoideae</taxon>
        <taxon>Andropogonodae</taxon>
        <taxon>Andropogoneae</taxon>
        <taxon>Tripsacinae</taxon>
        <taxon>Zea</taxon>
    </lineage>
</organism>
<accession>A0A804QTY2</accession>
<feature type="compositionally biased region" description="Polar residues" evidence="1">
    <location>
        <begin position="1"/>
        <end position="11"/>
    </location>
</feature>
<proteinExistence type="predicted"/>
<sequence>MSAMGENSGSPMSIPRGQAVGMAGSTRMSITASPGGIVNRWLHNFSPRGLRCRRSNFAIRPPSTWLATVDVRFRHQLVVYGVLGWILRLVRGMSPPSFGLQRAPASGTSHQ</sequence>
<reference evidence="2" key="3">
    <citation type="submission" date="2021-05" db="UniProtKB">
        <authorList>
            <consortium name="EnsemblPlants"/>
        </authorList>
    </citation>
    <scope>IDENTIFICATION</scope>
    <source>
        <strain evidence="2">cv. B73</strain>
    </source>
</reference>
<evidence type="ECO:0000313" key="2">
    <source>
        <dbReference type="EnsemblPlants" id="Zm00001eb358320_P001"/>
    </source>
</evidence>
<evidence type="ECO:0000256" key="1">
    <source>
        <dbReference type="SAM" id="MobiDB-lite"/>
    </source>
</evidence>
<name>A0A804QTY2_MAIZE</name>
<feature type="region of interest" description="Disordered" evidence="1">
    <location>
        <begin position="1"/>
        <end position="22"/>
    </location>
</feature>
<evidence type="ECO:0000313" key="3">
    <source>
        <dbReference type="Proteomes" id="UP000007305"/>
    </source>
</evidence>
<dbReference type="Proteomes" id="UP000007305">
    <property type="component" value="Chromosome 8"/>
</dbReference>
<dbReference type="Gramene" id="Zm00001eb358320_T001">
    <property type="protein sequence ID" value="Zm00001eb358320_P001"/>
    <property type="gene ID" value="Zm00001eb358320"/>
</dbReference>
<reference evidence="2" key="2">
    <citation type="submission" date="2019-07" db="EMBL/GenBank/DDBJ databases">
        <authorList>
            <person name="Seetharam A."/>
            <person name="Woodhouse M."/>
            <person name="Cannon E."/>
        </authorList>
    </citation>
    <scope>NUCLEOTIDE SEQUENCE [LARGE SCALE GENOMIC DNA]</scope>
    <source>
        <strain evidence="2">cv. B73</strain>
    </source>
</reference>
<dbReference type="EnsemblPlants" id="Zm00001eb358320_T001">
    <property type="protein sequence ID" value="Zm00001eb358320_P001"/>
    <property type="gene ID" value="Zm00001eb358320"/>
</dbReference>
<reference evidence="3" key="1">
    <citation type="journal article" date="2009" name="Science">
        <title>The B73 maize genome: complexity, diversity, and dynamics.</title>
        <authorList>
            <person name="Schnable P.S."/>
            <person name="Ware D."/>
            <person name="Fulton R.S."/>
            <person name="Stein J.C."/>
            <person name="Wei F."/>
            <person name="Pasternak S."/>
            <person name="Liang C."/>
            <person name="Zhang J."/>
            <person name="Fulton L."/>
            <person name="Graves T.A."/>
            <person name="Minx P."/>
            <person name="Reily A.D."/>
            <person name="Courtney L."/>
            <person name="Kruchowski S.S."/>
            <person name="Tomlinson C."/>
            <person name="Strong C."/>
            <person name="Delehaunty K."/>
            <person name="Fronick C."/>
            <person name="Courtney B."/>
            <person name="Rock S.M."/>
            <person name="Belter E."/>
            <person name="Du F."/>
            <person name="Kim K."/>
            <person name="Abbott R.M."/>
            <person name="Cotton M."/>
            <person name="Levy A."/>
            <person name="Marchetto P."/>
            <person name="Ochoa K."/>
            <person name="Jackson S.M."/>
            <person name="Gillam B."/>
            <person name="Chen W."/>
            <person name="Yan L."/>
            <person name="Higginbotham J."/>
            <person name="Cardenas M."/>
            <person name="Waligorski J."/>
            <person name="Applebaum E."/>
            <person name="Phelps L."/>
            <person name="Falcone J."/>
            <person name="Kanchi K."/>
            <person name="Thane T."/>
            <person name="Scimone A."/>
            <person name="Thane N."/>
            <person name="Henke J."/>
            <person name="Wang T."/>
            <person name="Ruppert J."/>
            <person name="Shah N."/>
            <person name="Rotter K."/>
            <person name="Hodges J."/>
            <person name="Ingenthron E."/>
            <person name="Cordes M."/>
            <person name="Kohlberg S."/>
            <person name="Sgro J."/>
            <person name="Delgado B."/>
            <person name="Mead K."/>
            <person name="Chinwalla A."/>
            <person name="Leonard S."/>
            <person name="Crouse K."/>
            <person name="Collura K."/>
            <person name="Kudrna D."/>
            <person name="Currie J."/>
            <person name="He R."/>
            <person name="Angelova A."/>
            <person name="Rajasekar S."/>
            <person name="Mueller T."/>
            <person name="Lomeli R."/>
            <person name="Scara G."/>
            <person name="Ko A."/>
            <person name="Delaney K."/>
            <person name="Wissotski M."/>
            <person name="Lopez G."/>
            <person name="Campos D."/>
            <person name="Braidotti M."/>
            <person name="Ashley E."/>
            <person name="Golser W."/>
            <person name="Kim H."/>
            <person name="Lee S."/>
            <person name="Lin J."/>
            <person name="Dujmic Z."/>
            <person name="Kim W."/>
            <person name="Talag J."/>
            <person name="Zuccolo A."/>
            <person name="Fan C."/>
            <person name="Sebastian A."/>
            <person name="Kramer M."/>
            <person name="Spiegel L."/>
            <person name="Nascimento L."/>
            <person name="Zutavern T."/>
            <person name="Miller B."/>
            <person name="Ambroise C."/>
            <person name="Muller S."/>
            <person name="Spooner W."/>
            <person name="Narechania A."/>
            <person name="Ren L."/>
            <person name="Wei S."/>
            <person name="Kumari S."/>
            <person name="Faga B."/>
            <person name="Levy M.J."/>
            <person name="McMahan L."/>
            <person name="Van Buren P."/>
            <person name="Vaughn M.W."/>
            <person name="Ying K."/>
            <person name="Yeh C.-T."/>
            <person name="Emrich S.J."/>
            <person name="Jia Y."/>
            <person name="Kalyanaraman A."/>
            <person name="Hsia A.-P."/>
            <person name="Barbazuk W.B."/>
            <person name="Baucom R.S."/>
            <person name="Brutnell T.P."/>
            <person name="Carpita N.C."/>
            <person name="Chaparro C."/>
            <person name="Chia J.-M."/>
            <person name="Deragon J.-M."/>
            <person name="Estill J.C."/>
            <person name="Fu Y."/>
            <person name="Jeddeloh J.A."/>
            <person name="Han Y."/>
            <person name="Lee H."/>
            <person name="Li P."/>
            <person name="Lisch D.R."/>
            <person name="Liu S."/>
            <person name="Liu Z."/>
            <person name="Nagel D.H."/>
            <person name="McCann M.C."/>
            <person name="SanMiguel P."/>
            <person name="Myers A.M."/>
            <person name="Nettleton D."/>
            <person name="Nguyen J."/>
            <person name="Penning B.W."/>
            <person name="Ponnala L."/>
            <person name="Schneider K.L."/>
            <person name="Schwartz D.C."/>
            <person name="Sharma A."/>
            <person name="Soderlund C."/>
            <person name="Springer N.M."/>
            <person name="Sun Q."/>
            <person name="Wang H."/>
            <person name="Waterman M."/>
            <person name="Westerman R."/>
            <person name="Wolfgruber T.K."/>
            <person name="Yang L."/>
            <person name="Yu Y."/>
            <person name="Zhang L."/>
            <person name="Zhou S."/>
            <person name="Zhu Q."/>
            <person name="Bennetzen J.L."/>
            <person name="Dawe R.K."/>
            <person name="Jiang J."/>
            <person name="Jiang N."/>
            <person name="Presting G.G."/>
            <person name="Wessler S.R."/>
            <person name="Aluru S."/>
            <person name="Martienssen R.A."/>
            <person name="Clifton S.W."/>
            <person name="McCombie W.R."/>
            <person name="Wing R.A."/>
            <person name="Wilson R.K."/>
        </authorList>
    </citation>
    <scope>NUCLEOTIDE SEQUENCE [LARGE SCALE GENOMIC DNA]</scope>
    <source>
        <strain evidence="3">cv. B73</strain>
    </source>
</reference>